<dbReference type="Proteomes" id="UP000801492">
    <property type="component" value="Unassembled WGS sequence"/>
</dbReference>
<accession>A0A8K0CB79</accession>
<evidence type="ECO:0000313" key="2">
    <source>
        <dbReference type="Proteomes" id="UP000801492"/>
    </source>
</evidence>
<dbReference type="EMBL" id="VTPC01090654">
    <property type="protein sequence ID" value="KAF2882101.1"/>
    <property type="molecule type" value="Genomic_DNA"/>
</dbReference>
<comment type="caution">
    <text evidence="1">The sequence shown here is derived from an EMBL/GenBank/DDBJ whole genome shotgun (WGS) entry which is preliminary data.</text>
</comment>
<gene>
    <name evidence="1" type="ORF">ILUMI_24071</name>
</gene>
<organism evidence="1 2">
    <name type="scientific">Ignelater luminosus</name>
    <name type="common">Cucubano</name>
    <name type="synonym">Pyrophorus luminosus</name>
    <dbReference type="NCBI Taxonomy" id="2038154"/>
    <lineage>
        <taxon>Eukaryota</taxon>
        <taxon>Metazoa</taxon>
        <taxon>Ecdysozoa</taxon>
        <taxon>Arthropoda</taxon>
        <taxon>Hexapoda</taxon>
        <taxon>Insecta</taxon>
        <taxon>Pterygota</taxon>
        <taxon>Neoptera</taxon>
        <taxon>Endopterygota</taxon>
        <taxon>Coleoptera</taxon>
        <taxon>Polyphaga</taxon>
        <taxon>Elateriformia</taxon>
        <taxon>Elateroidea</taxon>
        <taxon>Elateridae</taxon>
        <taxon>Agrypninae</taxon>
        <taxon>Pyrophorini</taxon>
        <taxon>Ignelater</taxon>
    </lineage>
</organism>
<dbReference type="OrthoDB" id="407509at2759"/>
<sequence>MKDEMVAVPVKVSGLPKSTLMSEVEYILRMLENSLVNPKPDTVQVFGKLTNTNITEAEIKLALSQIKKDRAPGRDGITREMMQLGRVATVKSIDILLNKCL</sequence>
<reference evidence="1" key="1">
    <citation type="submission" date="2019-08" db="EMBL/GenBank/DDBJ databases">
        <title>The genome of the North American firefly Photinus pyralis.</title>
        <authorList>
            <consortium name="Photinus pyralis genome working group"/>
            <person name="Fallon T.R."/>
            <person name="Sander Lower S.E."/>
            <person name="Weng J.-K."/>
        </authorList>
    </citation>
    <scope>NUCLEOTIDE SEQUENCE</scope>
    <source>
        <strain evidence="1">TRF0915ILg1</strain>
        <tissue evidence="1">Whole body</tissue>
    </source>
</reference>
<proteinExistence type="predicted"/>
<protein>
    <submittedName>
        <fullName evidence="1">Uncharacterized protein</fullName>
    </submittedName>
</protein>
<keyword evidence="2" id="KW-1185">Reference proteome</keyword>
<name>A0A8K0CB79_IGNLU</name>
<evidence type="ECO:0000313" key="1">
    <source>
        <dbReference type="EMBL" id="KAF2882101.1"/>
    </source>
</evidence>
<dbReference type="AlphaFoldDB" id="A0A8K0CB79"/>